<dbReference type="RefSeq" id="WP_186744832.1">
    <property type="nucleotide sequence ID" value="NZ_CP060394.1"/>
</dbReference>
<dbReference type="InterPro" id="IPR025737">
    <property type="entry name" value="FApF"/>
</dbReference>
<organism evidence="2 3">
    <name type="scientific">Alloacidobacterium dinghuense</name>
    <dbReference type="NCBI Taxonomy" id="2763107"/>
    <lineage>
        <taxon>Bacteria</taxon>
        <taxon>Pseudomonadati</taxon>
        <taxon>Acidobacteriota</taxon>
        <taxon>Terriglobia</taxon>
        <taxon>Terriglobales</taxon>
        <taxon>Acidobacteriaceae</taxon>
        <taxon>Alloacidobacterium</taxon>
    </lineage>
</organism>
<evidence type="ECO:0000313" key="3">
    <source>
        <dbReference type="Proteomes" id="UP000515312"/>
    </source>
</evidence>
<gene>
    <name evidence="2" type="ORF">H7849_05565</name>
</gene>
<keyword evidence="1" id="KW-0732">Signal</keyword>
<dbReference type="Proteomes" id="UP000515312">
    <property type="component" value="Chromosome"/>
</dbReference>
<dbReference type="EMBL" id="CP060394">
    <property type="protein sequence ID" value="QNI33419.1"/>
    <property type="molecule type" value="Genomic_DNA"/>
</dbReference>
<evidence type="ECO:0000256" key="1">
    <source>
        <dbReference type="SAM" id="SignalP"/>
    </source>
</evidence>
<evidence type="ECO:0000313" key="2">
    <source>
        <dbReference type="EMBL" id="QNI33419.1"/>
    </source>
</evidence>
<feature type="signal peptide" evidence="1">
    <location>
        <begin position="1"/>
        <end position="22"/>
    </location>
</feature>
<dbReference type="Pfam" id="PF13557">
    <property type="entry name" value="Phenol_MetA_deg"/>
    <property type="match status" value="1"/>
</dbReference>
<sequence>MKTHRNLGFIIPFLHCAALAVAQTHVPEPPVNLGDTSFFDGVAGPGIVVEEIGDSAHSKVIVDAKGHEVPGTGRVNSISSLTHIAWLSRYRVGGGWYGAEVVVAAAHVNAGPGSTAGGLGDLTVSPLILQWNEKKLGTVAFDQRVVFDFDLPVGEYSQNTNLSLSSHAYTVHPYYAMTAFPLKRLETSWRVHYLWSSENAEPPKSFDTKSTQAGQAIHFNSTLSYGLGKHLWVGGNGYFLKQISDPKIDGIAHRNSPEQVGALGPGAVWNHGQWFLYVNGYHELGAENRPTGNKLVLRVEKVFGKEG</sequence>
<keyword evidence="3" id="KW-1185">Reference proteome</keyword>
<protein>
    <submittedName>
        <fullName evidence="2">Transporter</fullName>
    </submittedName>
</protein>
<dbReference type="KEGG" id="adin:H7849_05565"/>
<proteinExistence type="predicted"/>
<name>A0A7G8BLJ9_9BACT</name>
<accession>A0A7G8BLJ9</accession>
<dbReference type="AlphaFoldDB" id="A0A7G8BLJ9"/>
<feature type="chain" id="PRO_5028960959" evidence="1">
    <location>
        <begin position="23"/>
        <end position="307"/>
    </location>
</feature>
<reference evidence="2 3" key="1">
    <citation type="submission" date="2020-08" db="EMBL/GenBank/DDBJ databases">
        <title>Edaphobacter telluris sp. nov. and Acidobacterium dinghuensis sp. nov., two acidobacteria isolated from forest soil.</title>
        <authorList>
            <person name="Fu J."/>
            <person name="Qiu L."/>
        </authorList>
    </citation>
    <scope>NUCLEOTIDE SEQUENCE [LARGE SCALE GENOMIC DNA]</scope>
    <source>
        <strain evidence="2">4Y35</strain>
    </source>
</reference>